<dbReference type="Pfam" id="PF00578">
    <property type="entry name" value="AhpC-TSA"/>
    <property type="match status" value="1"/>
</dbReference>
<dbReference type="InterPro" id="IPR006311">
    <property type="entry name" value="TAT_signal"/>
</dbReference>
<dbReference type="GO" id="GO:0016209">
    <property type="term" value="F:antioxidant activity"/>
    <property type="evidence" value="ECO:0007669"/>
    <property type="project" value="InterPro"/>
</dbReference>
<dbReference type="AlphaFoldDB" id="A0A2G9CD32"/>
<comment type="caution">
    <text evidence="3">The sequence shown here is derived from an EMBL/GenBank/DDBJ whole genome shotgun (WGS) entry which is preliminary data.</text>
</comment>
<feature type="domain" description="Thioredoxin" evidence="2">
    <location>
        <begin position="41"/>
        <end position="196"/>
    </location>
</feature>
<feature type="signal peptide" evidence="1">
    <location>
        <begin position="1"/>
        <end position="39"/>
    </location>
</feature>
<evidence type="ECO:0000313" key="3">
    <source>
        <dbReference type="EMBL" id="PIM54295.1"/>
    </source>
</evidence>
<dbReference type="InterPro" id="IPR013766">
    <property type="entry name" value="Thioredoxin_domain"/>
</dbReference>
<dbReference type="InterPro" id="IPR047262">
    <property type="entry name" value="PRX-like1"/>
</dbReference>
<dbReference type="InterPro" id="IPR000866">
    <property type="entry name" value="AhpC/TSA"/>
</dbReference>
<dbReference type="Gene3D" id="3.40.30.10">
    <property type="entry name" value="Glutaredoxin"/>
    <property type="match status" value="1"/>
</dbReference>
<sequence>MTFPMTSKSSFLRGVLSRRTVLAGAATTVLLASGGPARAQAQLDQPAPAFTATTAEGKTVSLDSYKGKTVVLEWTNHDCPFVKKHYGSGNIPTLQKEATAQGVVWLQVISSAPGQQGHVDGPTAIKLNKDRGAAPTQVLLDPSGQIGKSYGAQTSPHLFIVNPQGVLVYKGGIDSIATAKADDIPKADPYVKTALGELAAGKKITHASTKPYGCSIKYGS</sequence>
<dbReference type="SUPFAM" id="SSF52833">
    <property type="entry name" value="Thioredoxin-like"/>
    <property type="match status" value="1"/>
</dbReference>
<keyword evidence="4" id="KW-1185">Reference proteome</keyword>
<dbReference type="PROSITE" id="PS51318">
    <property type="entry name" value="TAT"/>
    <property type="match status" value="1"/>
</dbReference>
<gene>
    <name evidence="3" type="ORF">CS062_05145</name>
</gene>
<evidence type="ECO:0000259" key="2">
    <source>
        <dbReference type="PROSITE" id="PS51352"/>
    </source>
</evidence>
<keyword evidence="1" id="KW-0732">Signal</keyword>
<evidence type="ECO:0000256" key="1">
    <source>
        <dbReference type="SAM" id="SignalP"/>
    </source>
</evidence>
<dbReference type="PANTHER" id="PTHR43640:SF1">
    <property type="entry name" value="THIOREDOXIN-DEPENDENT PEROXIREDOXIN"/>
    <property type="match status" value="1"/>
</dbReference>
<dbReference type="PANTHER" id="PTHR43640">
    <property type="entry name" value="OS07G0260300 PROTEIN"/>
    <property type="match status" value="1"/>
</dbReference>
<name>A0A2G9CD32_9BURK</name>
<evidence type="ECO:0000313" key="4">
    <source>
        <dbReference type="Proteomes" id="UP000231501"/>
    </source>
</evidence>
<proteinExistence type="predicted"/>
<dbReference type="InterPro" id="IPR036249">
    <property type="entry name" value="Thioredoxin-like_sf"/>
</dbReference>
<dbReference type="RefSeq" id="WP_099860381.1">
    <property type="nucleotide sequence ID" value="NZ_PEOG01000011.1"/>
</dbReference>
<reference evidence="3 4" key="1">
    <citation type="submission" date="2017-11" db="EMBL/GenBank/DDBJ databases">
        <title>Draft genome sequence of Mitsuaria sp. HWN-4.</title>
        <authorList>
            <person name="Gundlapally S.R."/>
        </authorList>
    </citation>
    <scope>NUCLEOTIDE SEQUENCE [LARGE SCALE GENOMIC DNA]</scope>
    <source>
        <strain evidence="3 4">HWN-4</strain>
    </source>
</reference>
<feature type="chain" id="PRO_5013654790" evidence="1">
    <location>
        <begin position="40"/>
        <end position="220"/>
    </location>
</feature>
<dbReference type="GO" id="GO:0016491">
    <property type="term" value="F:oxidoreductase activity"/>
    <property type="evidence" value="ECO:0007669"/>
    <property type="project" value="InterPro"/>
</dbReference>
<dbReference type="PROSITE" id="PS51352">
    <property type="entry name" value="THIOREDOXIN_2"/>
    <property type="match status" value="1"/>
</dbReference>
<protein>
    <submittedName>
        <fullName evidence="3">Thioredoxin family protein</fullName>
    </submittedName>
</protein>
<dbReference type="Proteomes" id="UP000231501">
    <property type="component" value="Unassembled WGS sequence"/>
</dbReference>
<organism evidence="3 4">
    <name type="scientific">Roseateles chitinivorans</name>
    <dbReference type="NCBI Taxonomy" id="2917965"/>
    <lineage>
        <taxon>Bacteria</taxon>
        <taxon>Pseudomonadati</taxon>
        <taxon>Pseudomonadota</taxon>
        <taxon>Betaproteobacteria</taxon>
        <taxon>Burkholderiales</taxon>
        <taxon>Sphaerotilaceae</taxon>
        <taxon>Roseateles</taxon>
    </lineage>
</organism>
<accession>A0A2G9CD32</accession>
<dbReference type="EMBL" id="PEOG01000011">
    <property type="protein sequence ID" value="PIM54295.1"/>
    <property type="molecule type" value="Genomic_DNA"/>
</dbReference>
<dbReference type="OrthoDB" id="9781543at2"/>